<dbReference type="RefSeq" id="WP_169533408.1">
    <property type="nucleotide sequence ID" value="NZ_JABBGH010000003.1"/>
</dbReference>
<evidence type="ECO:0000256" key="1">
    <source>
        <dbReference type="SAM" id="Phobius"/>
    </source>
</evidence>
<evidence type="ECO:0000313" key="3">
    <source>
        <dbReference type="Proteomes" id="UP000559626"/>
    </source>
</evidence>
<feature type="transmembrane region" description="Helical" evidence="1">
    <location>
        <begin position="221"/>
        <end position="243"/>
    </location>
</feature>
<dbReference type="InterPro" id="IPR002798">
    <property type="entry name" value="SpoIIM-like"/>
</dbReference>
<comment type="caution">
    <text evidence="2">The sequence shown here is derived from an EMBL/GenBank/DDBJ whole genome shotgun (WGS) entry which is preliminary data.</text>
</comment>
<feature type="transmembrane region" description="Helical" evidence="1">
    <location>
        <begin position="197"/>
        <end position="215"/>
    </location>
</feature>
<accession>A0A7Y0AI26</accession>
<dbReference type="Pfam" id="PF01944">
    <property type="entry name" value="SpoIIM"/>
    <property type="match status" value="1"/>
</dbReference>
<protein>
    <submittedName>
        <fullName evidence="2">Stage II sporulation protein M</fullName>
    </submittedName>
</protein>
<feature type="transmembrane region" description="Helical" evidence="1">
    <location>
        <begin position="255"/>
        <end position="276"/>
    </location>
</feature>
<dbReference type="AlphaFoldDB" id="A0A7Y0AI26"/>
<feature type="transmembrane region" description="Helical" evidence="1">
    <location>
        <begin position="165"/>
        <end position="185"/>
    </location>
</feature>
<dbReference type="Proteomes" id="UP000559626">
    <property type="component" value="Unassembled WGS sequence"/>
</dbReference>
<keyword evidence="1" id="KW-0812">Transmembrane</keyword>
<dbReference type="PANTHER" id="PTHR35337:SF1">
    <property type="entry name" value="SLR1478 PROTEIN"/>
    <property type="match status" value="1"/>
</dbReference>
<evidence type="ECO:0000313" key="2">
    <source>
        <dbReference type="EMBL" id="NML67763.1"/>
    </source>
</evidence>
<feature type="transmembrane region" description="Helical" evidence="1">
    <location>
        <begin position="282"/>
        <end position="302"/>
    </location>
</feature>
<gene>
    <name evidence="2" type="ORF">HHL22_21385</name>
</gene>
<feature type="transmembrane region" description="Helical" evidence="1">
    <location>
        <begin position="95"/>
        <end position="116"/>
    </location>
</feature>
<organism evidence="2 3">
    <name type="scientific">Hymenobacter polaris</name>
    <dbReference type="NCBI Taxonomy" id="2682546"/>
    <lineage>
        <taxon>Bacteria</taxon>
        <taxon>Pseudomonadati</taxon>
        <taxon>Bacteroidota</taxon>
        <taxon>Cytophagia</taxon>
        <taxon>Cytophagales</taxon>
        <taxon>Hymenobacteraceae</taxon>
        <taxon>Hymenobacter</taxon>
    </lineage>
</organism>
<keyword evidence="1" id="KW-1133">Transmembrane helix</keyword>
<dbReference type="EMBL" id="JABBGH010000003">
    <property type="protein sequence ID" value="NML67763.1"/>
    <property type="molecule type" value="Genomic_DNA"/>
</dbReference>
<dbReference type="PANTHER" id="PTHR35337">
    <property type="entry name" value="SLR1478 PROTEIN"/>
    <property type="match status" value="1"/>
</dbReference>
<proteinExistence type="predicted"/>
<reference evidence="2 3" key="1">
    <citation type="submission" date="2020-04" db="EMBL/GenBank/DDBJ databases">
        <title>Hymenobacter polaris sp. nov., isolated from Arctic soil.</title>
        <authorList>
            <person name="Dahal R.H."/>
        </authorList>
    </citation>
    <scope>NUCLEOTIDE SEQUENCE [LARGE SCALE GENOMIC DNA]</scope>
    <source>
        <strain evidence="2 3">RP-2-7</strain>
    </source>
</reference>
<keyword evidence="3" id="KW-1185">Reference proteome</keyword>
<sequence length="335" mass="36448">MREAVFLRQNQARWQQYQAQPPAGPDELAARFVALTDDLAYAQTFYPNSATTTYLNTLASGLHQQLYRTKPEERGRLGRFWAVEVPLAVARHQRALAWAWALFVLFTALGALSAAYDEDFVRVVLGDDYVNMTLDNIRRGDPLAVYKSQGEVLSFLGIAANNLKVALRTFGLGLTLGLGTVYSLFKNGVLLGAFQYFFYQHHVLRASLLTIWIHGTLEIPSIVLAGGAGFILGGGILFPGTYARGAALALAARDALKLALGLVPIIVAAAFLEGFVTRHTEMPVVLSLGIIGGSAAFIVWYFGVYPRQVARRVALESGPKKGGHAELIEASLPPQ</sequence>
<name>A0A7Y0AI26_9BACT</name>
<keyword evidence="1" id="KW-0472">Membrane</keyword>